<evidence type="ECO:0000313" key="1">
    <source>
        <dbReference type="EMBL" id="CAH1955881.1"/>
    </source>
</evidence>
<dbReference type="AlphaFoldDB" id="A0A9P0JLL8"/>
<keyword evidence="2" id="KW-1185">Reference proteome</keyword>
<name>A0A9P0JLL8_ACAOB</name>
<dbReference type="OrthoDB" id="5957963at2759"/>
<dbReference type="EMBL" id="CAKOFQ010006663">
    <property type="protein sequence ID" value="CAH1955881.1"/>
    <property type="molecule type" value="Genomic_DNA"/>
</dbReference>
<proteinExistence type="predicted"/>
<comment type="caution">
    <text evidence="1">The sequence shown here is derived from an EMBL/GenBank/DDBJ whole genome shotgun (WGS) entry which is preliminary data.</text>
</comment>
<organism evidence="1 2">
    <name type="scientific">Acanthoscelides obtectus</name>
    <name type="common">Bean weevil</name>
    <name type="synonym">Bruchus obtectus</name>
    <dbReference type="NCBI Taxonomy" id="200917"/>
    <lineage>
        <taxon>Eukaryota</taxon>
        <taxon>Metazoa</taxon>
        <taxon>Ecdysozoa</taxon>
        <taxon>Arthropoda</taxon>
        <taxon>Hexapoda</taxon>
        <taxon>Insecta</taxon>
        <taxon>Pterygota</taxon>
        <taxon>Neoptera</taxon>
        <taxon>Endopterygota</taxon>
        <taxon>Coleoptera</taxon>
        <taxon>Polyphaga</taxon>
        <taxon>Cucujiformia</taxon>
        <taxon>Chrysomeloidea</taxon>
        <taxon>Chrysomelidae</taxon>
        <taxon>Bruchinae</taxon>
        <taxon>Bruchini</taxon>
        <taxon>Acanthoscelides</taxon>
    </lineage>
</organism>
<protein>
    <submittedName>
        <fullName evidence="1">Uncharacterized protein</fullName>
    </submittedName>
</protein>
<evidence type="ECO:0000313" key="2">
    <source>
        <dbReference type="Proteomes" id="UP001152888"/>
    </source>
</evidence>
<sequence length="70" mass="8720">MLHCLFTRSDPRLCHRQITNYCTNKLRHPAQYNKNQNFRTSCQRNWENQFEIDFYFLNTSEGYTPKERWK</sequence>
<dbReference type="Proteomes" id="UP001152888">
    <property type="component" value="Unassembled WGS sequence"/>
</dbReference>
<reference evidence="1" key="1">
    <citation type="submission" date="2022-03" db="EMBL/GenBank/DDBJ databases">
        <authorList>
            <person name="Sayadi A."/>
        </authorList>
    </citation>
    <scope>NUCLEOTIDE SEQUENCE</scope>
</reference>
<accession>A0A9P0JLL8</accession>
<gene>
    <name evidence="1" type="ORF">ACAOBT_LOCUS1307</name>
</gene>